<keyword evidence="3" id="KW-1185">Reference proteome</keyword>
<dbReference type="PANTHER" id="PTHR43433:SF5">
    <property type="entry name" value="AB HYDROLASE-1 DOMAIN-CONTAINING PROTEIN"/>
    <property type="match status" value="1"/>
</dbReference>
<dbReference type="RefSeq" id="WP_347612902.1">
    <property type="nucleotide sequence ID" value="NZ_JBDPZC010000014.1"/>
</dbReference>
<dbReference type="Pfam" id="PF08386">
    <property type="entry name" value="Abhydrolase_4"/>
    <property type="match status" value="1"/>
</dbReference>
<dbReference type="InterPro" id="IPR029058">
    <property type="entry name" value="AB_hydrolase_fold"/>
</dbReference>
<dbReference type="InterPro" id="IPR013595">
    <property type="entry name" value="Pept_S33_TAP-like_C"/>
</dbReference>
<evidence type="ECO:0000313" key="2">
    <source>
        <dbReference type="EMBL" id="MEO3715449.1"/>
    </source>
</evidence>
<accession>A0ABV0GK84</accession>
<dbReference type="InterPro" id="IPR050471">
    <property type="entry name" value="AB_hydrolase"/>
</dbReference>
<evidence type="ECO:0000259" key="1">
    <source>
        <dbReference type="Pfam" id="PF08386"/>
    </source>
</evidence>
<proteinExistence type="predicted"/>
<gene>
    <name evidence="2" type="ORF">ABDJ40_21975</name>
</gene>
<reference evidence="2 3" key="1">
    <citation type="submission" date="2024-05" db="EMBL/GenBank/DDBJ databases">
        <title>Roseateles sp. 2.12 16S ribosomal RNA gene Genome sequencing and assembly.</title>
        <authorList>
            <person name="Woo H."/>
        </authorList>
    </citation>
    <scope>NUCLEOTIDE SEQUENCE [LARGE SCALE GENOMIC DNA]</scope>
    <source>
        <strain evidence="2 3">2.12</strain>
    </source>
</reference>
<keyword evidence="2" id="KW-0378">Hydrolase</keyword>
<dbReference type="PANTHER" id="PTHR43433">
    <property type="entry name" value="HYDROLASE, ALPHA/BETA FOLD FAMILY PROTEIN"/>
    <property type="match status" value="1"/>
</dbReference>
<dbReference type="GO" id="GO:0016787">
    <property type="term" value="F:hydrolase activity"/>
    <property type="evidence" value="ECO:0007669"/>
    <property type="project" value="UniProtKB-KW"/>
</dbReference>
<comment type="caution">
    <text evidence="2">The sequence shown here is derived from an EMBL/GenBank/DDBJ whole genome shotgun (WGS) entry which is preliminary data.</text>
</comment>
<organism evidence="2 3">
    <name type="scientific">Roseateles flavus</name>
    <dbReference type="NCBI Taxonomy" id="3149041"/>
    <lineage>
        <taxon>Bacteria</taxon>
        <taxon>Pseudomonadati</taxon>
        <taxon>Pseudomonadota</taxon>
        <taxon>Betaproteobacteria</taxon>
        <taxon>Burkholderiales</taxon>
        <taxon>Sphaerotilaceae</taxon>
        <taxon>Roseateles</taxon>
    </lineage>
</organism>
<dbReference type="Gene3D" id="3.40.50.1820">
    <property type="entry name" value="alpha/beta hydrolase"/>
    <property type="match status" value="1"/>
</dbReference>
<dbReference type="SUPFAM" id="SSF53474">
    <property type="entry name" value="alpha/beta-Hydrolases"/>
    <property type="match status" value="1"/>
</dbReference>
<dbReference type="Proteomes" id="UP001462640">
    <property type="component" value="Unassembled WGS sequence"/>
</dbReference>
<feature type="domain" description="Peptidase S33 tripeptidyl aminopeptidase-like C-terminal" evidence="1">
    <location>
        <begin position="243"/>
        <end position="301"/>
    </location>
</feature>
<evidence type="ECO:0000313" key="3">
    <source>
        <dbReference type="Proteomes" id="UP001462640"/>
    </source>
</evidence>
<name>A0ABV0GK84_9BURK</name>
<dbReference type="EMBL" id="JBDPZC010000014">
    <property type="protein sequence ID" value="MEO3715449.1"/>
    <property type="molecule type" value="Genomic_DNA"/>
</dbReference>
<protein>
    <submittedName>
        <fullName evidence="2">Alpha/beta hydrolase</fullName>
    </submittedName>
</protein>
<sequence>MSQIPQPHPPHPSAPTRPAVDRFYAQGRLLQGLRAGLDLLQRHAPAQAARLALRLFDTPLPPRLLQRRPSMAPWQGLTLPFETRRLQLWHRPDGAERPRVLLLHGWSGQAAQLRGLAQACWDAGLSPHVLDWPAHGRSSGWRTDIAQWQRALQVLTVEQGPWVGIAAHSIGALAAAHGVARGLPTQRLALLACSAPPRHLLEGFVASFGLGLAVRERLRQALEARARPGLAGFEPAWLGRHLALPVLLVHDRQDRAVPAAYSEALAAALPRATLRLTEGLGHRRLLDDAAVQRQVAAWLAEAA</sequence>